<dbReference type="Gene3D" id="1.20.120.1630">
    <property type="match status" value="1"/>
</dbReference>
<feature type="transmembrane region" description="Helical" evidence="5">
    <location>
        <begin position="6"/>
        <end position="24"/>
    </location>
</feature>
<protein>
    <submittedName>
        <fullName evidence="6">Isoprenylcysteine carboxylmethyltransferase family protein</fullName>
    </submittedName>
</protein>
<comment type="caution">
    <text evidence="6">The sequence shown here is derived from an EMBL/GenBank/DDBJ whole genome shotgun (WGS) entry which is preliminary data.</text>
</comment>
<keyword evidence="4 5" id="KW-0472">Membrane</keyword>
<dbReference type="PANTHER" id="PTHR12714:SF9">
    <property type="entry name" value="PROTEIN-S-ISOPRENYLCYSTEINE O-METHYLTRANSFERASE"/>
    <property type="match status" value="1"/>
</dbReference>
<gene>
    <name evidence="6" type="ORF">GS601_11030</name>
</gene>
<evidence type="ECO:0000313" key="6">
    <source>
        <dbReference type="EMBL" id="NDJ17820.1"/>
    </source>
</evidence>
<organism evidence="6 7">
    <name type="scientific">Myxacorys almedinensis A</name>
    <dbReference type="NCBI Taxonomy" id="2690445"/>
    <lineage>
        <taxon>Bacteria</taxon>
        <taxon>Bacillati</taxon>
        <taxon>Cyanobacteriota</taxon>
        <taxon>Cyanophyceae</taxon>
        <taxon>Leptolyngbyales</taxon>
        <taxon>Leptolyngbyaceae</taxon>
        <taxon>Myxacorys</taxon>
        <taxon>Myxacorys almedinensis</taxon>
    </lineage>
</organism>
<evidence type="ECO:0000256" key="5">
    <source>
        <dbReference type="SAM" id="Phobius"/>
    </source>
</evidence>
<proteinExistence type="predicted"/>
<dbReference type="EMBL" id="WVIE01000011">
    <property type="protein sequence ID" value="NDJ17820.1"/>
    <property type="molecule type" value="Genomic_DNA"/>
</dbReference>
<dbReference type="NCBIfam" id="NF040696">
    <property type="entry name" value="isopcys_mtase"/>
    <property type="match status" value="1"/>
</dbReference>
<keyword evidence="3 5" id="KW-1133">Transmembrane helix</keyword>
<feature type="transmembrane region" description="Helical" evidence="5">
    <location>
        <begin position="44"/>
        <end position="63"/>
    </location>
</feature>
<reference evidence="6" key="1">
    <citation type="submission" date="2019-12" db="EMBL/GenBank/DDBJ databases">
        <title>High-Quality draft genome sequences of three cyanobacteria isolated from the limestone walls of the Old Cathedral of Coimbra.</title>
        <authorList>
            <person name="Tiago I."/>
            <person name="Soares F."/>
            <person name="Portugal A."/>
        </authorList>
    </citation>
    <scope>NUCLEOTIDE SEQUENCE</scope>
    <source>
        <strain evidence="6">A</strain>
    </source>
</reference>
<evidence type="ECO:0000256" key="1">
    <source>
        <dbReference type="ARBA" id="ARBA00004141"/>
    </source>
</evidence>
<evidence type="ECO:0000256" key="2">
    <source>
        <dbReference type="ARBA" id="ARBA00022692"/>
    </source>
</evidence>
<dbReference type="Pfam" id="PF04140">
    <property type="entry name" value="ICMT"/>
    <property type="match status" value="1"/>
</dbReference>
<keyword evidence="2 5" id="KW-0812">Transmembrane</keyword>
<dbReference type="AlphaFoldDB" id="A0A8J7Z9C0"/>
<dbReference type="InterPro" id="IPR054851">
    <property type="entry name" value="Isoprenylcys_mtase"/>
</dbReference>
<keyword evidence="7" id="KW-1185">Reference proteome</keyword>
<evidence type="ECO:0000256" key="4">
    <source>
        <dbReference type="ARBA" id="ARBA00023136"/>
    </source>
</evidence>
<dbReference type="InterPro" id="IPR007269">
    <property type="entry name" value="ICMT_MeTrfase"/>
</dbReference>
<evidence type="ECO:0000256" key="3">
    <source>
        <dbReference type="ARBA" id="ARBA00022989"/>
    </source>
</evidence>
<comment type="subcellular location">
    <subcellularLocation>
        <location evidence="1">Membrane</location>
        <topology evidence="1">Multi-pass membrane protein</topology>
    </subcellularLocation>
</comment>
<feature type="transmembrane region" description="Helical" evidence="5">
    <location>
        <begin position="132"/>
        <end position="162"/>
    </location>
</feature>
<dbReference type="GO" id="GO:0016020">
    <property type="term" value="C:membrane"/>
    <property type="evidence" value="ECO:0007669"/>
    <property type="project" value="UniProtKB-SubCell"/>
</dbReference>
<dbReference type="PANTHER" id="PTHR12714">
    <property type="entry name" value="PROTEIN-S ISOPRENYLCYSTEINE O-METHYLTRANSFERASE"/>
    <property type="match status" value="1"/>
</dbReference>
<dbReference type="GO" id="GO:0004671">
    <property type="term" value="F:protein C-terminal S-isoprenylcysteine carboxyl O-methyltransferase activity"/>
    <property type="evidence" value="ECO:0007669"/>
    <property type="project" value="InterPro"/>
</dbReference>
<dbReference type="Proteomes" id="UP000646053">
    <property type="component" value="Unassembled WGS sequence"/>
</dbReference>
<name>A0A8J7Z9C0_9CYAN</name>
<accession>A0A8J7Z9C0</accession>
<feature type="transmembrane region" description="Helical" evidence="5">
    <location>
        <begin position="75"/>
        <end position="93"/>
    </location>
</feature>
<sequence>MDTLALKILFMVGFIAAWAIRTPYQKRDKQTKRLAARLVLRERVLFVLIYVGMVILPLIYVFSPWLSPADYHSSLWAGYLGAIFFAISLWLLWRSHHDLGRNWSPTLEIREGHTFVSSGIYQKIRHPMYAAFWLWCVAQALLLPNWVAGLAGMISFGIMYVLRISNEEQMMLQHFGEEYKAYMQRTKRLIPYLF</sequence>
<evidence type="ECO:0000313" key="7">
    <source>
        <dbReference type="Proteomes" id="UP000646053"/>
    </source>
</evidence>